<keyword evidence="2" id="KW-1185">Reference proteome</keyword>
<dbReference type="AlphaFoldDB" id="A0A150FY05"/>
<dbReference type="Proteomes" id="UP000075714">
    <property type="component" value="Unassembled WGS sequence"/>
</dbReference>
<organism evidence="1 2">
    <name type="scientific">Gonium pectorale</name>
    <name type="common">Green alga</name>
    <dbReference type="NCBI Taxonomy" id="33097"/>
    <lineage>
        <taxon>Eukaryota</taxon>
        <taxon>Viridiplantae</taxon>
        <taxon>Chlorophyta</taxon>
        <taxon>core chlorophytes</taxon>
        <taxon>Chlorophyceae</taxon>
        <taxon>CS clade</taxon>
        <taxon>Chlamydomonadales</taxon>
        <taxon>Volvocaceae</taxon>
        <taxon>Gonium</taxon>
    </lineage>
</organism>
<name>A0A150FY05_GONPE</name>
<dbReference type="EMBL" id="LSYV01000140">
    <property type="protein sequence ID" value="KXZ42504.1"/>
    <property type="molecule type" value="Genomic_DNA"/>
</dbReference>
<accession>A0A150FY05</accession>
<protein>
    <submittedName>
        <fullName evidence="1">Uncharacterized protein</fullName>
    </submittedName>
</protein>
<sequence>MDMPPLHMVPLMFVGPKGPDGFHPAYKATYVNFATPYAVGAAPNGPVLVDLGAMPLDDRELLYKTLYRTICLTMVRVDDAAPNLSGALRFLRSAAPVCVKATTVSRVIVDERDNALPSVPKAVLSKSAVYMPPQLHFEVAPAGRYNARSPPLHLPANVMIVRIAPRMFVNSNGSAAFNAVTLAAGADGPILVTCRLSDLTADVMLSEYHRKTLEALQLAGRDNKVLAVHNGQVAAATTSVDGRRYSATVLINQAAFTVVNDLHSAATTLNGLLCSNHDAQAHLGVDAHGRQQRNGAAGAEAPAVAPGAAPNAAAAAQAIRNGEVRSSVDAAPTPPPLNCCAEPACRSPVQAVG</sequence>
<evidence type="ECO:0000313" key="1">
    <source>
        <dbReference type="EMBL" id="KXZ42504.1"/>
    </source>
</evidence>
<comment type="caution">
    <text evidence="1">The sequence shown here is derived from an EMBL/GenBank/DDBJ whole genome shotgun (WGS) entry which is preliminary data.</text>
</comment>
<reference evidence="2" key="1">
    <citation type="journal article" date="2016" name="Nat. Commun.">
        <title>The Gonium pectorale genome demonstrates co-option of cell cycle regulation during the evolution of multicellularity.</title>
        <authorList>
            <person name="Hanschen E.R."/>
            <person name="Marriage T.N."/>
            <person name="Ferris P.J."/>
            <person name="Hamaji T."/>
            <person name="Toyoda A."/>
            <person name="Fujiyama A."/>
            <person name="Neme R."/>
            <person name="Noguchi H."/>
            <person name="Minakuchi Y."/>
            <person name="Suzuki M."/>
            <person name="Kawai-Toyooka H."/>
            <person name="Smith D.R."/>
            <person name="Sparks H."/>
            <person name="Anderson J."/>
            <person name="Bakaric R."/>
            <person name="Luria V."/>
            <person name="Karger A."/>
            <person name="Kirschner M.W."/>
            <person name="Durand P.M."/>
            <person name="Michod R.E."/>
            <person name="Nozaki H."/>
            <person name="Olson B.J."/>
        </authorList>
    </citation>
    <scope>NUCLEOTIDE SEQUENCE [LARGE SCALE GENOMIC DNA]</scope>
    <source>
        <strain evidence="2">NIES-2863</strain>
    </source>
</reference>
<gene>
    <name evidence="1" type="ORF">GPECTOR_140g680</name>
</gene>
<proteinExistence type="predicted"/>
<evidence type="ECO:0000313" key="2">
    <source>
        <dbReference type="Proteomes" id="UP000075714"/>
    </source>
</evidence>